<dbReference type="InterPro" id="IPR001098">
    <property type="entry name" value="DNA-dir_DNA_pol_A_palm_dom"/>
</dbReference>
<dbReference type="Gene3D" id="1.10.150.20">
    <property type="entry name" value="5' to 3' exonuclease, C-terminal subdomain"/>
    <property type="match status" value="1"/>
</dbReference>
<dbReference type="InterPro" id="IPR002297">
    <property type="entry name" value="DNA-dir_DNA_pol_A_mt"/>
</dbReference>
<evidence type="ECO:0000256" key="1">
    <source>
        <dbReference type="ARBA" id="ARBA00012417"/>
    </source>
</evidence>
<dbReference type="PROSITE" id="PS00447">
    <property type="entry name" value="DNA_POLYMERASE_A"/>
    <property type="match status" value="1"/>
</dbReference>
<dbReference type="InterPro" id="IPR019760">
    <property type="entry name" value="DNA-dir_DNA_pol_A_CS"/>
</dbReference>
<dbReference type="STRING" id="36087.A0A077ZFR7"/>
<proteinExistence type="predicted"/>
<dbReference type="OrthoDB" id="5588663at2759"/>
<dbReference type="AlphaFoldDB" id="A0A077ZFR7"/>
<keyword evidence="2" id="KW-0808">Transferase</keyword>
<protein>
    <recommendedName>
        <fullName evidence="1">DNA-directed DNA polymerase</fullName>
        <ecNumber evidence="1">2.7.7.7</ecNumber>
    </recommendedName>
    <alternativeName>
        <fullName evidence="5">Mitochondrial DNA polymerase catalytic subunit</fullName>
    </alternativeName>
</protein>
<dbReference type="FunFam" id="3.30.420.390:FF:000004">
    <property type="entry name" value="DNA polymerase subunit gamma-1, mitochondrial"/>
    <property type="match status" value="1"/>
</dbReference>
<reference evidence="7" key="2">
    <citation type="submission" date="2014-03" db="EMBL/GenBank/DDBJ databases">
        <title>The whipworm genome and dual-species transcriptomics of an intimate host-pathogen interaction.</title>
        <authorList>
            <person name="Foth B.J."/>
            <person name="Tsai I.J."/>
            <person name="Reid A.J."/>
            <person name="Bancroft A.J."/>
            <person name="Nichol S."/>
            <person name="Tracey A."/>
            <person name="Holroyd N."/>
            <person name="Cotton J.A."/>
            <person name="Stanley E.J."/>
            <person name="Zarowiecki M."/>
            <person name="Liu J.Z."/>
            <person name="Huckvale T."/>
            <person name="Cooper P.J."/>
            <person name="Grencis R.K."/>
            <person name="Berriman M."/>
        </authorList>
    </citation>
    <scope>NUCLEOTIDE SEQUENCE [LARGE SCALE GENOMIC DNA]</scope>
</reference>
<dbReference type="GO" id="GO:0005760">
    <property type="term" value="C:gamma DNA polymerase complex"/>
    <property type="evidence" value="ECO:0007669"/>
    <property type="project" value="InterPro"/>
</dbReference>
<evidence type="ECO:0000256" key="5">
    <source>
        <dbReference type="ARBA" id="ARBA00031966"/>
    </source>
</evidence>
<dbReference type="GO" id="GO:0008408">
    <property type="term" value="F:3'-5' exonuclease activity"/>
    <property type="evidence" value="ECO:0007669"/>
    <property type="project" value="TreeGrafter"/>
</dbReference>
<dbReference type="Gene3D" id="3.30.420.390">
    <property type="match status" value="2"/>
</dbReference>
<dbReference type="SUPFAM" id="SSF53098">
    <property type="entry name" value="Ribonuclease H-like"/>
    <property type="match status" value="1"/>
</dbReference>
<evidence type="ECO:0000313" key="7">
    <source>
        <dbReference type="EMBL" id="CDW58644.1"/>
    </source>
</evidence>
<accession>A0A077ZFR7</accession>
<dbReference type="InterPro" id="IPR012337">
    <property type="entry name" value="RNaseH-like_sf"/>
</dbReference>
<keyword evidence="4" id="KW-0239">DNA-directed DNA polymerase</keyword>
<gene>
    <name evidence="7" type="ORF">TTRE_0000696801</name>
</gene>
<keyword evidence="8" id="KW-1185">Reference proteome</keyword>
<evidence type="ECO:0000256" key="2">
    <source>
        <dbReference type="ARBA" id="ARBA00022679"/>
    </source>
</evidence>
<dbReference type="GO" id="GO:0003887">
    <property type="term" value="F:DNA-directed DNA polymerase activity"/>
    <property type="evidence" value="ECO:0007669"/>
    <property type="project" value="UniProtKB-KW"/>
</dbReference>
<sequence length="866" mass="99194">MQSYSMTVGRLTEKVVHELPSSRSTETDSASSDSTTDVLTFEKMRKYFPFLAGTNLKEHFQTIAEQSSQKYKTLLEQFAKCKVPQILPEWSFTPGWTKYSFCGGTPISVAFPDEDALVFDVEVCLRDGNHPVIATAMSSTAWYSWCSRRLCYNLIPLQADIHSTDSAVDRERIVIGHNVGFDRAYVREQYSIQDKKLRFWDTMSTHIAVCGLAGDQRVLYMAARKVLFDLYNFWRKTATNSLLEVHRFHCPNSHLTLDKDVRNIFVTGTLEDVRKTFQTVMTYCAMDVAATFEVFVKLMPQFWERFPHPVTFMGMLEMGTSYLPTDKNWFHYVAACDKSYKLLQQQVHAFKYSLDDVFPHRWYSSLLSRTSPLADDWDEAGRPVAFGHETIDELINLTPQLRIMPKLLKLHWNGYPLHFSNLLGWGYLIPGRTSNLADFEQDSEGRYLVAPDELANGKELVKNGPTHFLICRKYCSVMPRVICAGTVTRRAVESTWMTVSNPEVHEVRIGSELKGLIKAPLGYRFVGSDVDSQELWIAALFGDSRSLRIHGCTPNSWMLLKGDRNMKTDQHSVIAQEMSISRSQAKVLNYGRMYGAGRAFAVRLLKGFRPDLSSDEAERLATKLYRRTKGRNVYVYEKTVSLSIYCKVLCRYELSEMDENKKSEIPSIIRTTVDIPSCPMKLCFSESDMFNALESIAHSKQPRTPVLQCRISRALEPSSVDEDVMNWVVQSSAVDYLHVMLVSMRWFCQFYGIQARFSISIHDEVRYLVSEKDKYVAALALQYTNLLTRAFFAVSLGLYSLPKSVAFFSQMEIDRVLRKSVESDFIPLDTIGTTLIGRNCTKEELLKLRRITHTFSDEAFCKTRNP</sequence>
<evidence type="ECO:0000256" key="4">
    <source>
        <dbReference type="ARBA" id="ARBA00022932"/>
    </source>
</evidence>
<name>A0A077ZFR7_TRITR</name>
<dbReference type="GO" id="GO:0006264">
    <property type="term" value="P:mitochondrial DNA replication"/>
    <property type="evidence" value="ECO:0007669"/>
    <property type="project" value="TreeGrafter"/>
</dbReference>
<dbReference type="SMART" id="SM00482">
    <property type="entry name" value="POLAc"/>
    <property type="match status" value="1"/>
</dbReference>
<dbReference type="InterPro" id="IPR041336">
    <property type="entry name" value="DNApol_Exo"/>
</dbReference>
<feature type="domain" description="DNA-directed DNA polymerase family A palm" evidence="6">
    <location>
        <begin position="510"/>
        <end position="773"/>
    </location>
</feature>
<keyword evidence="3" id="KW-0548">Nucleotidyltransferase</keyword>
<dbReference type="PANTHER" id="PTHR10267:SF0">
    <property type="entry name" value="DNA POLYMERASE SUBUNIT GAMMA-1"/>
    <property type="match status" value="1"/>
</dbReference>
<dbReference type="PANTHER" id="PTHR10267">
    <property type="entry name" value="DNA POLYMERASE SUBUNIT GAMMA-1"/>
    <property type="match status" value="1"/>
</dbReference>
<dbReference type="SUPFAM" id="SSF56672">
    <property type="entry name" value="DNA/RNA polymerases"/>
    <property type="match status" value="1"/>
</dbReference>
<dbReference type="EC" id="2.7.7.7" evidence="1"/>
<dbReference type="GO" id="GO:0003677">
    <property type="term" value="F:DNA binding"/>
    <property type="evidence" value="ECO:0007669"/>
    <property type="project" value="InterPro"/>
</dbReference>
<dbReference type="PRINTS" id="PR00867">
    <property type="entry name" value="DNAPOLG"/>
</dbReference>
<evidence type="ECO:0000256" key="3">
    <source>
        <dbReference type="ARBA" id="ARBA00022695"/>
    </source>
</evidence>
<organism evidence="7 8">
    <name type="scientific">Trichuris trichiura</name>
    <name type="common">Whipworm</name>
    <name type="synonym">Trichocephalus trichiurus</name>
    <dbReference type="NCBI Taxonomy" id="36087"/>
    <lineage>
        <taxon>Eukaryota</taxon>
        <taxon>Metazoa</taxon>
        <taxon>Ecdysozoa</taxon>
        <taxon>Nematoda</taxon>
        <taxon>Enoplea</taxon>
        <taxon>Dorylaimia</taxon>
        <taxon>Trichinellida</taxon>
        <taxon>Trichuridae</taxon>
        <taxon>Trichuris</taxon>
    </lineage>
</organism>
<dbReference type="Pfam" id="PF18136">
    <property type="entry name" value="DNApol_Exo"/>
    <property type="match status" value="1"/>
</dbReference>
<dbReference type="InterPro" id="IPR043502">
    <property type="entry name" value="DNA/RNA_pol_sf"/>
</dbReference>
<reference evidence="7" key="1">
    <citation type="submission" date="2014-01" db="EMBL/GenBank/DDBJ databases">
        <authorList>
            <person name="Aslett M."/>
        </authorList>
    </citation>
    <scope>NUCLEOTIDE SEQUENCE</scope>
</reference>
<evidence type="ECO:0000259" key="6">
    <source>
        <dbReference type="SMART" id="SM00482"/>
    </source>
</evidence>
<evidence type="ECO:0000313" key="8">
    <source>
        <dbReference type="Proteomes" id="UP000030665"/>
    </source>
</evidence>
<dbReference type="EMBL" id="HG806386">
    <property type="protein sequence ID" value="CDW58644.1"/>
    <property type="molecule type" value="Genomic_DNA"/>
</dbReference>
<dbReference type="Proteomes" id="UP000030665">
    <property type="component" value="Unassembled WGS sequence"/>
</dbReference>